<feature type="transmembrane region" description="Helical" evidence="2">
    <location>
        <begin position="105"/>
        <end position="125"/>
    </location>
</feature>
<feature type="transmembrane region" description="Helical" evidence="2">
    <location>
        <begin position="200"/>
        <end position="218"/>
    </location>
</feature>
<dbReference type="GeneID" id="63736689"/>
<dbReference type="OrthoDB" id="5217806at2759"/>
<evidence type="ECO:0000313" key="4">
    <source>
        <dbReference type="Proteomes" id="UP000030816"/>
    </source>
</evidence>
<evidence type="ECO:0000313" key="3">
    <source>
        <dbReference type="EMBL" id="KHO00311.1"/>
    </source>
</evidence>
<name>A0A0B2X4U7_METAS</name>
<keyword evidence="2" id="KW-1133">Transmembrane helix</keyword>
<dbReference type="AlphaFoldDB" id="A0A0B2X4U7"/>
<protein>
    <submittedName>
        <fullName evidence="3">Uncharacterized protein</fullName>
    </submittedName>
</protein>
<feature type="transmembrane region" description="Helical" evidence="2">
    <location>
        <begin position="6"/>
        <end position="33"/>
    </location>
</feature>
<dbReference type="RefSeq" id="XP_040681376.1">
    <property type="nucleotide sequence ID" value="XM_040821033.1"/>
</dbReference>
<gene>
    <name evidence="3" type="ORF">MAM_02234</name>
</gene>
<evidence type="ECO:0000256" key="2">
    <source>
        <dbReference type="SAM" id="Phobius"/>
    </source>
</evidence>
<dbReference type="HOGENOM" id="CLU_053560_0_0_1"/>
<evidence type="ECO:0000256" key="1">
    <source>
        <dbReference type="SAM" id="MobiDB-lite"/>
    </source>
</evidence>
<feature type="transmembrane region" description="Helical" evidence="2">
    <location>
        <begin position="266"/>
        <end position="286"/>
    </location>
</feature>
<accession>A0A0B2X4U7</accession>
<feature type="transmembrane region" description="Helical" evidence="2">
    <location>
        <begin position="54"/>
        <end position="75"/>
    </location>
</feature>
<proteinExistence type="predicted"/>
<keyword evidence="2" id="KW-0812">Transmembrane</keyword>
<keyword evidence="4" id="KW-1185">Reference proteome</keyword>
<reference evidence="3 4" key="1">
    <citation type="journal article" date="2014" name="Proc. Natl. Acad. Sci. U.S.A.">
        <title>Trajectory and genomic determinants of fungal-pathogen speciation and host adaptation.</title>
        <authorList>
            <person name="Hu X."/>
            <person name="Xiao G."/>
            <person name="Zheng P."/>
            <person name="Shang Y."/>
            <person name="Su Y."/>
            <person name="Zhang X."/>
            <person name="Liu X."/>
            <person name="Zhan S."/>
            <person name="St Leger R.J."/>
            <person name="Wang C."/>
        </authorList>
    </citation>
    <scope>NUCLEOTIDE SEQUENCE [LARGE SCALE GENOMIC DNA]</scope>
    <source>
        <strain evidence="3 4">ARSEF 1941</strain>
    </source>
</reference>
<feature type="transmembrane region" description="Helical" evidence="2">
    <location>
        <begin position="230"/>
        <end position="254"/>
    </location>
</feature>
<feature type="transmembrane region" description="Helical" evidence="2">
    <location>
        <begin position="146"/>
        <end position="170"/>
    </location>
</feature>
<dbReference type="Proteomes" id="UP000030816">
    <property type="component" value="Unassembled WGS sequence"/>
</dbReference>
<feature type="region of interest" description="Disordered" evidence="1">
    <location>
        <begin position="335"/>
        <end position="356"/>
    </location>
</feature>
<keyword evidence="2" id="KW-0472">Membrane</keyword>
<sequence length="396" mass="43901">MAQTGQTWLIVHAGLTGFVVIPAIVVWLLTLGLARSQGDPARVAFSWLKACHPFFALSLMLTITSDVAGVVRLSWEYENGSFDQVAHTTSDIDRLDQTDRYANQIAIFFERIVNALLVIVLAELGSGFRRAQIKKPAPGRNVIRTAAFSGALVIFAVSVTCFALSLAALLEFTQSNSTSDLTAVADAWDKDRWLRAAGDMINFAISVGQVIYAGYVVGQYAGLPGRNSAIFYLVSTILDAIRWLVSIVLLGKWILPQEELPVAWDIIDPVLVLWLRLIILVLLLVIGNRRQAGLWSTIQPWMQDRRADHLRHSVLSHGQVPSTQPIHYQYPPQPQENPGWRFPQPNPTPAGAWDPYEMASPYQVAGPEELDSRQMQQSLYYTSPCHVPVEASAEKA</sequence>
<dbReference type="EMBL" id="AZHE01000003">
    <property type="protein sequence ID" value="KHO00311.1"/>
    <property type="molecule type" value="Genomic_DNA"/>
</dbReference>
<organism evidence="3 4">
    <name type="scientific">Metarhizium album (strain ARSEF 1941)</name>
    <dbReference type="NCBI Taxonomy" id="1081103"/>
    <lineage>
        <taxon>Eukaryota</taxon>
        <taxon>Fungi</taxon>
        <taxon>Dikarya</taxon>
        <taxon>Ascomycota</taxon>
        <taxon>Pezizomycotina</taxon>
        <taxon>Sordariomycetes</taxon>
        <taxon>Hypocreomycetidae</taxon>
        <taxon>Hypocreales</taxon>
        <taxon>Clavicipitaceae</taxon>
        <taxon>Metarhizium</taxon>
    </lineage>
</organism>
<dbReference type="STRING" id="1081103.A0A0B2X4U7"/>
<comment type="caution">
    <text evidence="3">The sequence shown here is derived from an EMBL/GenBank/DDBJ whole genome shotgun (WGS) entry which is preliminary data.</text>
</comment>